<dbReference type="SUPFAM" id="SSF53448">
    <property type="entry name" value="Nucleotide-diphospho-sugar transferases"/>
    <property type="match status" value="1"/>
</dbReference>
<dbReference type="Pfam" id="PF00535">
    <property type="entry name" value="Glycos_transf_2"/>
    <property type="match status" value="1"/>
</dbReference>
<dbReference type="InterPro" id="IPR029044">
    <property type="entry name" value="Nucleotide-diphossugar_trans"/>
</dbReference>
<dbReference type="RefSeq" id="WP_194109942.1">
    <property type="nucleotide sequence ID" value="NZ_JADFFL010000001.1"/>
</dbReference>
<sequence length="279" mass="32447">MKLSVLIVNQNDCARLKQALFAINRSCEDIDHEFFVIDNASDDNSVSMVEQHFPQVKLIVNDKDLGVSKAANQALNIARGEYTLILDPDTITKKHTIAKAIEFMDQHPTAGGTTVRLTDPMGNFLKESQRGLMPGWVTFFKLTGLSKMLSRSRLYDRHHEFWIDEFENTEIDIINPSFMLLRRKVLLETGFMDERFTTYGHNVDLSYRIRLAGFKNYYFAKIYAISFKDRSYKFSWDFIKNYYGAMLIFAGKYIFKLPRLQFKLKEAGPILKPSYEVER</sequence>
<evidence type="ECO:0000313" key="3">
    <source>
        <dbReference type="Proteomes" id="UP000622475"/>
    </source>
</evidence>
<dbReference type="InterPro" id="IPR001173">
    <property type="entry name" value="Glyco_trans_2-like"/>
</dbReference>
<proteinExistence type="predicted"/>
<dbReference type="Proteomes" id="UP000622475">
    <property type="component" value="Unassembled WGS sequence"/>
</dbReference>
<gene>
    <name evidence="2" type="ORF">IRJ16_02540</name>
</gene>
<comment type="caution">
    <text evidence="2">The sequence shown here is derived from an EMBL/GenBank/DDBJ whole genome shotgun (WGS) entry which is preliminary data.</text>
</comment>
<dbReference type="PANTHER" id="PTHR43179:SF7">
    <property type="entry name" value="RHAMNOSYLTRANSFERASE WBBL"/>
    <property type="match status" value="1"/>
</dbReference>
<reference evidence="2" key="1">
    <citation type="submission" date="2020-10" db="EMBL/GenBank/DDBJ databases">
        <title>Mucilaginibacter mali sp. nov., isolated from rhizosphere soil of apple orchard.</title>
        <authorList>
            <person name="Lee J.-S."/>
            <person name="Kim H.S."/>
            <person name="Kim J.-S."/>
        </authorList>
    </citation>
    <scope>NUCLEOTIDE SEQUENCE</scope>
    <source>
        <strain evidence="2">KCTC 22746</strain>
    </source>
</reference>
<dbReference type="AlphaFoldDB" id="A0A929KY40"/>
<dbReference type="PANTHER" id="PTHR43179">
    <property type="entry name" value="RHAMNOSYLTRANSFERASE WBBL"/>
    <property type="match status" value="1"/>
</dbReference>
<keyword evidence="3" id="KW-1185">Reference proteome</keyword>
<evidence type="ECO:0000313" key="2">
    <source>
        <dbReference type="EMBL" id="MBE9660750.1"/>
    </source>
</evidence>
<accession>A0A929KY40</accession>
<dbReference type="Gene3D" id="3.90.550.10">
    <property type="entry name" value="Spore Coat Polysaccharide Biosynthesis Protein SpsA, Chain A"/>
    <property type="match status" value="1"/>
</dbReference>
<name>A0A929KY40_9SPHI</name>
<evidence type="ECO:0000259" key="1">
    <source>
        <dbReference type="Pfam" id="PF00535"/>
    </source>
</evidence>
<protein>
    <submittedName>
        <fullName evidence="2">Glycosyltransferase</fullName>
    </submittedName>
</protein>
<feature type="domain" description="Glycosyltransferase 2-like" evidence="1">
    <location>
        <begin position="4"/>
        <end position="154"/>
    </location>
</feature>
<organism evidence="2 3">
    <name type="scientific">Mucilaginibacter myungsuensis</name>
    <dbReference type="NCBI Taxonomy" id="649104"/>
    <lineage>
        <taxon>Bacteria</taxon>
        <taxon>Pseudomonadati</taxon>
        <taxon>Bacteroidota</taxon>
        <taxon>Sphingobacteriia</taxon>
        <taxon>Sphingobacteriales</taxon>
        <taxon>Sphingobacteriaceae</taxon>
        <taxon>Mucilaginibacter</taxon>
    </lineage>
</organism>
<dbReference type="EMBL" id="JADFFL010000001">
    <property type="protein sequence ID" value="MBE9660750.1"/>
    <property type="molecule type" value="Genomic_DNA"/>
</dbReference>